<evidence type="ECO:0000256" key="2">
    <source>
        <dbReference type="SAM" id="SignalP"/>
    </source>
</evidence>
<evidence type="ECO:0008006" key="5">
    <source>
        <dbReference type="Google" id="ProtNLM"/>
    </source>
</evidence>
<feature type="compositionally biased region" description="Polar residues" evidence="1">
    <location>
        <begin position="122"/>
        <end position="138"/>
    </location>
</feature>
<protein>
    <recommendedName>
        <fullName evidence="5">Mucin-associated surface protein (MASP)</fullName>
    </recommendedName>
</protein>
<evidence type="ECO:0000313" key="4">
    <source>
        <dbReference type="Proteomes" id="UP000192257"/>
    </source>
</evidence>
<gene>
    <name evidence="3" type="ORF">TM35_000551060</name>
</gene>
<evidence type="ECO:0000256" key="1">
    <source>
        <dbReference type="SAM" id="MobiDB-lite"/>
    </source>
</evidence>
<dbReference type="GeneID" id="39990551"/>
<dbReference type="RefSeq" id="XP_028877903.1">
    <property type="nucleotide sequence ID" value="XM_029030771.1"/>
</dbReference>
<feature type="compositionally biased region" description="Acidic residues" evidence="1">
    <location>
        <begin position="64"/>
        <end position="75"/>
    </location>
</feature>
<proteinExistence type="predicted"/>
<feature type="compositionally biased region" description="Basic and acidic residues" evidence="1">
    <location>
        <begin position="217"/>
        <end position="231"/>
    </location>
</feature>
<feature type="compositionally biased region" description="Basic and acidic residues" evidence="1">
    <location>
        <begin position="76"/>
        <end position="95"/>
    </location>
</feature>
<sequence>MTLVVMVRCYLLCLLTLALCCACGLVWADNPQASNTLIKTSIVGVPSLVRRAVPALLLTTKCNEDDEEEGEEDVDETHLKEDEKEKDKDKKEAVEHSGSGGASCPSDTHCRNCASGGHAASHSLTANSPTGSESLQRGQLQQPPHSPPHPLQEAEQVVPCTPNSSASCPLPKPPEKPDPSVLKEPEPNAPHGSVEARPVEDKPGTPATDDDASTGISKEERQRKNGDKGEVDVAAPAPEAEGTTGRGSNSTTDNQGTAGKQP</sequence>
<feature type="signal peptide" evidence="2">
    <location>
        <begin position="1"/>
        <end position="28"/>
    </location>
</feature>
<reference evidence="3 4" key="1">
    <citation type="submission" date="2017-03" db="EMBL/GenBank/DDBJ databases">
        <title>An alternative strategy for trypanosome survival in the mammalian bloodstream revealed through genome and transcriptome analysis of the ubiquitous bovine parasite Trypanosoma (Megatrypanum) theileri.</title>
        <authorList>
            <person name="Kelly S."/>
            <person name="Ivens A."/>
            <person name="Mott A."/>
            <person name="O'Neill E."/>
            <person name="Emms D."/>
            <person name="Macleod O."/>
            <person name="Voorheis P."/>
            <person name="Matthews J."/>
            <person name="Matthews K."/>
            <person name="Carrington M."/>
        </authorList>
    </citation>
    <scope>NUCLEOTIDE SEQUENCE [LARGE SCALE GENOMIC DNA]</scope>
    <source>
        <strain evidence="3">Edinburgh</strain>
    </source>
</reference>
<dbReference type="AlphaFoldDB" id="A0A1X0NGN2"/>
<evidence type="ECO:0000313" key="3">
    <source>
        <dbReference type="EMBL" id="ORC83837.1"/>
    </source>
</evidence>
<feature type="chain" id="PRO_5011987023" description="Mucin-associated surface protein (MASP)" evidence="2">
    <location>
        <begin position="29"/>
        <end position="262"/>
    </location>
</feature>
<feature type="region of interest" description="Disordered" evidence="1">
    <location>
        <begin position="63"/>
        <end position="262"/>
    </location>
</feature>
<feature type="non-terminal residue" evidence="3">
    <location>
        <position position="262"/>
    </location>
</feature>
<feature type="compositionally biased region" description="Polar residues" evidence="1">
    <location>
        <begin position="246"/>
        <end position="262"/>
    </location>
</feature>
<dbReference type="Proteomes" id="UP000192257">
    <property type="component" value="Unassembled WGS sequence"/>
</dbReference>
<name>A0A1X0NGN2_9TRYP</name>
<keyword evidence="2" id="KW-0732">Signal</keyword>
<organism evidence="3 4">
    <name type="scientific">Trypanosoma theileri</name>
    <dbReference type="NCBI Taxonomy" id="67003"/>
    <lineage>
        <taxon>Eukaryota</taxon>
        <taxon>Discoba</taxon>
        <taxon>Euglenozoa</taxon>
        <taxon>Kinetoplastea</taxon>
        <taxon>Metakinetoplastina</taxon>
        <taxon>Trypanosomatida</taxon>
        <taxon>Trypanosomatidae</taxon>
        <taxon>Trypanosoma</taxon>
    </lineage>
</organism>
<dbReference type="EMBL" id="NBCO01000055">
    <property type="protein sequence ID" value="ORC83837.1"/>
    <property type="molecule type" value="Genomic_DNA"/>
</dbReference>
<accession>A0A1X0NGN2</accession>
<dbReference type="VEuPathDB" id="TriTrypDB:TM35_000551060"/>
<comment type="caution">
    <text evidence="3">The sequence shown here is derived from an EMBL/GenBank/DDBJ whole genome shotgun (WGS) entry which is preliminary data.</text>
</comment>
<keyword evidence="4" id="KW-1185">Reference proteome</keyword>
<feature type="compositionally biased region" description="Basic and acidic residues" evidence="1">
    <location>
        <begin position="173"/>
        <end position="186"/>
    </location>
</feature>